<dbReference type="Gene3D" id="3.30.450.20">
    <property type="entry name" value="PAS domain"/>
    <property type="match status" value="1"/>
</dbReference>
<dbReference type="EC" id="2.7.7.65" evidence="1"/>
<feature type="domain" description="PAS" evidence="2">
    <location>
        <begin position="25"/>
        <end position="94"/>
    </location>
</feature>
<reference evidence="4 5" key="1">
    <citation type="submission" date="2018-07" db="EMBL/GenBank/DDBJ databases">
        <title>Genomic Encyclopedia of Type Strains, Phase III (KMG-III): the genomes of soil and plant-associated and newly described type strains.</title>
        <authorList>
            <person name="Whitman W."/>
        </authorList>
    </citation>
    <scope>NUCLEOTIDE SEQUENCE [LARGE SCALE GENOMIC DNA]</scope>
    <source>
        <strain evidence="4 5">CECT 8488</strain>
    </source>
</reference>
<dbReference type="NCBIfam" id="TIGR00254">
    <property type="entry name" value="GGDEF"/>
    <property type="match status" value="1"/>
</dbReference>
<dbReference type="GO" id="GO:0043709">
    <property type="term" value="P:cell adhesion involved in single-species biofilm formation"/>
    <property type="evidence" value="ECO:0007669"/>
    <property type="project" value="TreeGrafter"/>
</dbReference>
<feature type="domain" description="GGDEF" evidence="3">
    <location>
        <begin position="180"/>
        <end position="320"/>
    </location>
</feature>
<dbReference type="CDD" id="cd00130">
    <property type="entry name" value="PAS"/>
    <property type="match status" value="1"/>
</dbReference>
<dbReference type="PANTHER" id="PTHR45138:SF24">
    <property type="entry name" value="DIGUANYLATE CYCLASE DGCC-RELATED"/>
    <property type="match status" value="1"/>
</dbReference>
<evidence type="ECO:0000259" key="2">
    <source>
        <dbReference type="PROSITE" id="PS50112"/>
    </source>
</evidence>
<dbReference type="SMART" id="SM00267">
    <property type="entry name" value="GGDEF"/>
    <property type="match status" value="1"/>
</dbReference>
<dbReference type="InterPro" id="IPR029787">
    <property type="entry name" value="Nucleotide_cyclase"/>
</dbReference>
<evidence type="ECO:0000256" key="1">
    <source>
        <dbReference type="ARBA" id="ARBA00012528"/>
    </source>
</evidence>
<dbReference type="PANTHER" id="PTHR45138">
    <property type="entry name" value="REGULATORY COMPONENTS OF SENSORY TRANSDUCTION SYSTEM"/>
    <property type="match status" value="1"/>
</dbReference>
<dbReference type="InterPro" id="IPR050469">
    <property type="entry name" value="Diguanylate_Cyclase"/>
</dbReference>
<proteinExistence type="predicted"/>
<evidence type="ECO:0000259" key="3">
    <source>
        <dbReference type="PROSITE" id="PS50887"/>
    </source>
</evidence>
<dbReference type="Proteomes" id="UP000256845">
    <property type="component" value="Unassembled WGS sequence"/>
</dbReference>
<dbReference type="SMART" id="SM00091">
    <property type="entry name" value="PAS"/>
    <property type="match status" value="1"/>
</dbReference>
<dbReference type="InterPro" id="IPR000014">
    <property type="entry name" value="PAS"/>
</dbReference>
<dbReference type="Pfam" id="PF00989">
    <property type="entry name" value="PAS"/>
    <property type="match status" value="1"/>
</dbReference>
<dbReference type="InterPro" id="IPR000160">
    <property type="entry name" value="GGDEF_dom"/>
</dbReference>
<dbReference type="GO" id="GO:0052621">
    <property type="term" value="F:diguanylate cyclase activity"/>
    <property type="evidence" value="ECO:0007669"/>
    <property type="project" value="UniProtKB-EC"/>
</dbReference>
<dbReference type="FunFam" id="3.30.70.270:FF:000001">
    <property type="entry name" value="Diguanylate cyclase domain protein"/>
    <property type="match status" value="1"/>
</dbReference>
<name>A0A3D9HEU3_9PROT</name>
<dbReference type="InterPro" id="IPR043128">
    <property type="entry name" value="Rev_trsase/Diguanyl_cyclase"/>
</dbReference>
<dbReference type="PROSITE" id="PS50887">
    <property type="entry name" value="GGDEF"/>
    <property type="match status" value="1"/>
</dbReference>
<dbReference type="Pfam" id="PF00990">
    <property type="entry name" value="GGDEF"/>
    <property type="match status" value="1"/>
</dbReference>
<protein>
    <recommendedName>
        <fullName evidence="1">diguanylate cyclase</fullName>
        <ecNumber evidence="1">2.7.7.65</ecNumber>
    </recommendedName>
</protein>
<evidence type="ECO:0000313" key="4">
    <source>
        <dbReference type="EMBL" id="RED47999.1"/>
    </source>
</evidence>
<gene>
    <name evidence="4" type="ORF">DFP90_10816</name>
</gene>
<sequence length="343" mass="38600">MTDFFYEDEEGLEEAQSTFRQLADTQQRMGEIIELMPVGLFIHRDQTIVFANKESARMLGIDQEGLIGRHLFDFVEDAAASDLFLKFQELFQKDENLQLEDVRIRSTDGTERIVRITASRLPWEGTPVAQILLLDITELKEKENELFTISITDPLTVCFNRSYFAKVSGDLIAASRRLNECLALTILDVDHFKKINDTHGHAGGDQVLMNLVRICKAKLEQVYADAPDRAGAVFRLGGEEFALLLPGLGDSQAQALCDELREEIAAQGTFFEEAVIPMTVSMGHSQLQPGEGVDAFLRRADSALYHAKETGRNRVVAWRADLCLPPERARIARKDGKRPEEQE</sequence>
<evidence type="ECO:0000313" key="5">
    <source>
        <dbReference type="Proteomes" id="UP000256845"/>
    </source>
</evidence>
<dbReference type="SUPFAM" id="SSF55073">
    <property type="entry name" value="Nucleotide cyclase"/>
    <property type="match status" value="1"/>
</dbReference>
<dbReference type="CDD" id="cd01949">
    <property type="entry name" value="GGDEF"/>
    <property type="match status" value="1"/>
</dbReference>
<dbReference type="PROSITE" id="PS50112">
    <property type="entry name" value="PAS"/>
    <property type="match status" value="1"/>
</dbReference>
<accession>A0A3D9HEU3</accession>
<dbReference type="OrthoDB" id="9812260at2"/>
<organism evidence="4 5">
    <name type="scientific">Aestuariispira insulae</name>
    <dbReference type="NCBI Taxonomy" id="1461337"/>
    <lineage>
        <taxon>Bacteria</taxon>
        <taxon>Pseudomonadati</taxon>
        <taxon>Pseudomonadota</taxon>
        <taxon>Alphaproteobacteria</taxon>
        <taxon>Rhodospirillales</taxon>
        <taxon>Kiloniellaceae</taxon>
        <taxon>Aestuariispira</taxon>
    </lineage>
</organism>
<dbReference type="GO" id="GO:0006355">
    <property type="term" value="P:regulation of DNA-templated transcription"/>
    <property type="evidence" value="ECO:0007669"/>
    <property type="project" value="InterPro"/>
</dbReference>
<dbReference type="InterPro" id="IPR035965">
    <property type="entry name" value="PAS-like_dom_sf"/>
</dbReference>
<dbReference type="GO" id="GO:1902201">
    <property type="term" value="P:negative regulation of bacterial-type flagellum-dependent cell motility"/>
    <property type="evidence" value="ECO:0007669"/>
    <property type="project" value="TreeGrafter"/>
</dbReference>
<dbReference type="NCBIfam" id="TIGR00229">
    <property type="entry name" value="sensory_box"/>
    <property type="match status" value="1"/>
</dbReference>
<dbReference type="InterPro" id="IPR013767">
    <property type="entry name" value="PAS_fold"/>
</dbReference>
<keyword evidence="5" id="KW-1185">Reference proteome</keyword>
<dbReference type="EMBL" id="QRDW01000008">
    <property type="protein sequence ID" value="RED47999.1"/>
    <property type="molecule type" value="Genomic_DNA"/>
</dbReference>
<comment type="caution">
    <text evidence="4">The sequence shown here is derived from an EMBL/GenBank/DDBJ whole genome shotgun (WGS) entry which is preliminary data.</text>
</comment>
<dbReference type="RefSeq" id="WP_115937636.1">
    <property type="nucleotide sequence ID" value="NZ_QRDW01000008.1"/>
</dbReference>
<dbReference type="AlphaFoldDB" id="A0A3D9HEU3"/>
<dbReference type="GO" id="GO:0005886">
    <property type="term" value="C:plasma membrane"/>
    <property type="evidence" value="ECO:0007669"/>
    <property type="project" value="TreeGrafter"/>
</dbReference>
<dbReference type="SUPFAM" id="SSF55785">
    <property type="entry name" value="PYP-like sensor domain (PAS domain)"/>
    <property type="match status" value="1"/>
</dbReference>
<dbReference type="Gene3D" id="3.30.70.270">
    <property type="match status" value="1"/>
</dbReference>